<feature type="non-terminal residue" evidence="8">
    <location>
        <position position="1"/>
    </location>
</feature>
<comment type="similarity">
    <text evidence="2 7">Belongs to the XK family.</text>
</comment>
<feature type="transmembrane region" description="Helical" evidence="7">
    <location>
        <begin position="425"/>
        <end position="448"/>
    </location>
</feature>
<feature type="transmembrane region" description="Helical" evidence="7">
    <location>
        <begin position="393"/>
        <end position="413"/>
    </location>
</feature>
<dbReference type="InterPro" id="IPR050895">
    <property type="entry name" value="XK-related_scramblase"/>
</dbReference>
<evidence type="ECO:0000256" key="2">
    <source>
        <dbReference type="ARBA" id="ARBA00008789"/>
    </source>
</evidence>
<dbReference type="PANTHER" id="PTHR16024:SF10">
    <property type="entry name" value="XK-RELATED PROTEIN"/>
    <property type="match status" value="1"/>
</dbReference>
<evidence type="ECO:0000313" key="8">
    <source>
        <dbReference type="EMBL" id="CAL4059461.1"/>
    </source>
</evidence>
<dbReference type="PANTHER" id="PTHR16024">
    <property type="entry name" value="XK-RELATED PROTEIN"/>
    <property type="match status" value="1"/>
</dbReference>
<evidence type="ECO:0000256" key="3">
    <source>
        <dbReference type="ARBA" id="ARBA00022475"/>
    </source>
</evidence>
<dbReference type="GO" id="GO:0043652">
    <property type="term" value="P:engulfment of apoptotic cell"/>
    <property type="evidence" value="ECO:0007669"/>
    <property type="project" value="TreeGrafter"/>
</dbReference>
<feature type="transmembrane region" description="Helical" evidence="7">
    <location>
        <begin position="86"/>
        <end position="110"/>
    </location>
</feature>
<dbReference type="Proteomes" id="UP001497623">
    <property type="component" value="Unassembled WGS sequence"/>
</dbReference>
<dbReference type="AlphaFoldDB" id="A0AAV2PKZ7"/>
<evidence type="ECO:0000256" key="6">
    <source>
        <dbReference type="ARBA" id="ARBA00023136"/>
    </source>
</evidence>
<evidence type="ECO:0000256" key="1">
    <source>
        <dbReference type="ARBA" id="ARBA00004651"/>
    </source>
</evidence>
<protein>
    <recommendedName>
        <fullName evidence="7">XK-related protein</fullName>
    </recommendedName>
</protein>
<feature type="transmembrane region" description="Helical" evidence="7">
    <location>
        <begin position="364"/>
        <end position="381"/>
    </location>
</feature>
<accession>A0AAV2PKZ7</accession>
<keyword evidence="5 7" id="KW-1133">Transmembrane helix</keyword>
<feature type="transmembrane region" description="Helical" evidence="7">
    <location>
        <begin position="321"/>
        <end position="344"/>
    </location>
</feature>
<dbReference type="Pfam" id="PF09815">
    <property type="entry name" value="XK-related"/>
    <property type="match status" value="2"/>
</dbReference>
<evidence type="ECO:0000256" key="7">
    <source>
        <dbReference type="RuleBase" id="RU910716"/>
    </source>
</evidence>
<gene>
    <name evidence="8" type="ORF">MNOR_LOCUS583</name>
</gene>
<dbReference type="GO" id="GO:0070782">
    <property type="term" value="P:phosphatidylserine exposure on apoptotic cell surface"/>
    <property type="evidence" value="ECO:0007669"/>
    <property type="project" value="TreeGrafter"/>
</dbReference>
<feature type="transmembrane region" description="Helical" evidence="7">
    <location>
        <begin position="130"/>
        <end position="155"/>
    </location>
</feature>
<keyword evidence="6 7" id="KW-0472">Membrane</keyword>
<evidence type="ECO:0000313" key="9">
    <source>
        <dbReference type="Proteomes" id="UP001497623"/>
    </source>
</evidence>
<name>A0AAV2PKZ7_MEGNR</name>
<sequence>SPLSQSLLMANRCLHLQHDNHSERMSLQSAPTYVTADFGLLGIAGAVYNFVFNIIDIVTDSLLAIVLYETFKESQTDLDRENTRRWFIITLCLILIPMVIINIFSILWYYQNKHCLGDYCVLHKMGRCQGFFKFIFHVLLLGMLIRSIDIIHYGIKMKKERRKVQMGDNGTITRLTPKGEVHAVLQMVISRDTAMLDMIHSFLQDAPQLIFQIYLLYVMPEIITEQDISKKSTMTIQILKVVLAVMSISWSLVSYQDELRRSAQDKEQLSFWATVVCLIWRVSMIASRVLAIGSFMGLQLSSEDGTLQNWIPLGANDNNSAISFPIITIISLSVHWLIMTIWIHAQNTSFCTTEAGKKRPLLEFIYSCVMGAVHLFSYINVKDTPSRRRMIFFYTITLIENTAMITLWCILAAPNPDVYSMWYRAIIVFCVEVLWVIGIFSMVGYYAFLHPDKKSIRQELVHASWRQ</sequence>
<dbReference type="InterPro" id="IPR018629">
    <property type="entry name" value="XK-rel"/>
</dbReference>
<keyword evidence="3" id="KW-1003">Cell membrane</keyword>
<comment type="subcellular location">
    <subcellularLocation>
        <location evidence="1">Cell membrane</location>
        <topology evidence="1">Multi-pass membrane protein</topology>
    </subcellularLocation>
    <subcellularLocation>
        <location evidence="7">Membrane</location>
        <topology evidence="7">Multi-pass membrane protein</topology>
    </subcellularLocation>
</comment>
<proteinExistence type="inferred from homology"/>
<keyword evidence="4 7" id="KW-0812">Transmembrane</keyword>
<dbReference type="EMBL" id="CAXKWB010000134">
    <property type="protein sequence ID" value="CAL4059461.1"/>
    <property type="molecule type" value="Genomic_DNA"/>
</dbReference>
<evidence type="ECO:0000256" key="4">
    <source>
        <dbReference type="ARBA" id="ARBA00022692"/>
    </source>
</evidence>
<reference evidence="8 9" key="1">
    <citation type="submission" date="2024-05" db="EMBL/GenBank/DDBJ databases">
        <authorList>
            <person name="Wallberg A."/>
        </authorList>
    </citation>
    <scope>NUCLEOTIDE SEQUENCE [LARGE SCALE GENOMIC DNA]</scope>
</reference>
<dbReference type="GO" id="GO:0005886">
    <property type="term" value="C:plasma membrane"/>
    <property type="evidence" value="ECO:0007669"/>
    <property type="project" value="UniProtKB-SubCell"/>
</dbReference>
<comment type="caution">
    <text evidence="8">The sequence shown here is derived from an EMBL/GenBank/DDBJ whole genome shotgun (WGS) entry which is preliminary data.</text>
</comment>
<feature type="transmembrane region" description="Helical" evidence="7">
    <location>
        <begin position="271"/>
        <end position="300"/>
    </location>
</feature>
<keyword evidence="9" id="KW-1185">Reference proteome</keyword>
<feature type="transmembrane region" description="Helical" evidence="7">
    <location>
        <begin position="38"/>
        <end position="65"/>
    </location>
</feature>
<dbReference type="GO" id="GO:1902742">
    <property type="term" value="P:apoptotic process involved in development"/>
    <property type="evidence" value="ECO:0007669"/>
    <property type="project" value="TreeGrafter"/>
</dbReference>
<evidence type="ECO:0000256" key="5">
    <source>
        <dbReference type="ARBA" id="ARBA00022989"/>
    </source>
</evidence>
<organism evidence="8 9">
    <name type="scientific">Meganyctiphanes norvegica</name>
    <name type="common">Northern krill</name>
    <name type="synonym">Thysanopoda norvegica</name>
    <dbReference type="NCBI Taxonomy" id="48144"/>
    <lineage>
        <taxon>Eukaryota</taxon>
        <taxon>Metazoa</taxon>
        <taxon>Ecdysozoa</taxon>
        <taxon>Arthropoda</taxon>
        <taxon>Crustacea</taxon>
        <taxon>Multicrustacea</taxon>
        <taxon>Malacostraca</taxon>
        <taxon>Eumalacostraca</taxon>
        <taxon>Eucarida</taxon>
        <taxon>Euphausiacea</taxon>
        <taxon>Euphausiidae</taxon>
        <taxon>Meganyctiphanes</taxon>
    </lineage>
</organism>